<dbReference type="GO" id="GO:0008273">
    <property type="term" value="F:calcium, potassium:sodium antiporter activity"/>
    <property type="evidence" value="ECO:0007669"/>
    <property type="project" value="TreeGrafter"/>
</dbReference>
<dbReference type="Gene3D" id="1.20.1420.30">
    <property type="entry name" value="NCX, central ion-binding region"/>
    <property type="match status" value="2"/>
</dbReference>
<evidence type="ECO:0000313" key="9">
    <source>
        <dbReference type="Proteomes" id="UP000192790"/>
    </source>
</evidence>
<accession>A0A1W2CR60</accession>
<evidence type="ECO:0000256" key="2">
    <source>
        <dbReference type="ARBA" id="ARBA00022692"/>
    </source>
</evidence>
<reference evidence="8 9" key="1">
    <citation type="submission" date="2017-04" db="EMBL/GenBank/DDBJ databases">
        <authorList>
            <person name="Afonso C.L."/>
            <person name="Miller P.J."/>
            <person name="Scott M.A."/>
            <person name="Spackman E."/>
            <person name="Goraichik I."/>
            <person name="Dimitrov K.M."/>
            <person name="Suarez D.L."/>
            <person name="Swayne D.E."/>
        </authorList>
    </citation>
    <scope>NUCLEOTIDE SEQUENCE [LARGE SCALE GENOMIC DNA]</scope>
    <source>
        <strain evidence="8 9">DSM 12816</strain>
    </source>
</reference>
<dbReference type="GO" id="GO:0005886">
    <property type="term" value="C:plasma membrane"/>
    <property type="evidence" value="ECO:0007669"/>
    <property type="project" value="TreeGrafter"/>
</dbReference>
<organism evidence="8 9">
    <name type="scientific">Papillibacter cinnamivorans DSM 12816</name>
    <dbReference type="NCBI Taxonomy" id="1122930"/>
    <lineage>
        <taxon>Bacteria</taxon>
        <taxon>Bacillati</taxon>
        <taxon>Bacillota</taxon>
        <taxon>Clostridia</taxon>
        <taxon>Eubacteriales</taxon>
        <taxon>Oscillospiraceae</taxon>
        <taxon>Papillibacter</taxon>
    </lineage>
</organism>
<dbReference type="STRING" id="1122930.SAMN02745168_0211"/>
<keyword evidence="3 6" id="KW-1133">Transmembrane helix</keyword>
<feature type="transmembrane region" description="Helical" evidence="6">
    <location>
        <begin position="334"/>
        <end position="351"/>
    </location>
</feature>
<gene>
    <name evidence="8" type="ORF">SAMN02745168_0211</name>
</gene>
<feature type="region of interest" description="Disordered" evidence="5">
    <location>
        <begin position="179"/>
        <end position="204"/>
    </location>
</feature>
<name>A0A1W2CR60_9FIRM</name>
<dbReference type="Proteomes" id="UP000192790">
    <property type="component" value="Unassembled WGS sequence"/>
</dbReference>
<keyword evidence="2 6" id="KW-0812">Transmembrane</keyword>
<keyword evidence="4 6" id="KW-0472">Membrane</keyword>
<evidence type="ECO:0000256" key="6">
    <source>
        <dbReference type="SAM" id="Phobius"/>
    </source>
</evidence>
<feature type="transmembrane region" description="Helical" evidence="6">
    <location>
        <begin position="210"/>
        <end position="233"/>
    </location>
</feature>
<feature type="domain" description="Sodium/calcium exchanger membrane region" evidence="7">
    <location>
        <begin position="2"/>
        <end position="142"/>
    </location>
</feature>
<dbReference type="PANTHER" id="PTHR10846:SF8">
    <property type="entry name" value="INNER MEMBRANE PROTEIN YRBG"/>
    <property type="match status" value="1"/>
</dbReference>
<keyword evidence="9" id="KW-1185">Reference proteome</keyword>
<feature type="transmembrane region" description="Helical" evidence="6">
    <location>
        <begin position="245"/>
        <end position="268"/>
    </location>
</feature>
<feature type="transmembrane region" description="Helical" evidence="6">
    <location>
        <begin position="75"/>
        <end position="92"/>
    </location>
</feature>
<feature type="compositionally biased region" description="Basic and acidic residues" evidence="5">
    <location>
        <begin position="188"/>
        <end position="204"/>
    </location>
</feature>
<evidence type="ECO:0000256" key="5">
    <source>
        <dbReference type="SAM" id="MobiDB-lite"/>
    </source>
</evidence>
<sequence length="354" mass="36873">MSYVLLAVGLLLLVKGADLLIESASKIAKLLGVPAFVVGLLIVAMGTSAPETAIGVISGIQGANLITLGDVVGSSITNVALVIALTAIVFPLKVDSSVTRREIPISIAVQGFLFAMLFTGDGLSRPEAMGLLAGMLVFLGYIVFKSKQLAAGEVADTPFEAEVFDFMDDENVIAETYSEEAPAAGGSESERTMQPHPETPEKKRESAPKLVFLLLLGLAGLVGGANLAVNSAVDIAHAFGLSEAFIGLTVVALGTSLPELVTCLIAALKKEEDIAVGNIVGSNIINVLLVLGISGTIHPISVGAGIFPDLFAMLGISLLLLGTTFFFGRISRRAGFAFFTAYVVYLLYKLLSIS</sequence>
<feature type="transmembrane region" description="Helical" evidence="6">
    <location>
        <begin position="306"/>
        <end position="327"/>
    </location>
</feature>
<dbReference type="GO" id="GO:0006874">
    <property type="term" value="P:intracellular calcium ion homeostasis"/>
    <property type="evidence" value="ECO:0007669"/>
    <property type="project" value="TreeGrafter"/>
</dbReference>
<dbReference type="Pfam" id="PF01699">
    <property type="entry name" value="Na_Ca_ex"/>
    <property type="match status" value="2"/>
</dbReference>
<protein>
    <submittedName>
        <fullName evidence="8">Cation:H+ antiporter</fullName>
    </submittedName>
</protein>
<dbReference type="InterPro" id="IPR004481">
    <property type="entry name" value="K/Na/Ca-exchanger"/>
</dbReference>
<feature type="transmembrane region" description="Helical" evidence="6">
    <location>
        <begin position="280"/>
        <end position="300"/>
    </location>
</feature>
<evidence type="ECO:0000256" key="3">
    <source>
        <dbReference type="ARBA" id="ARBA00022989"/>
    </source>
</evidence>
<feature type="domain" description="Sodium/calcium exchanger membrane region" evidence="7">
    <location>
        <begin position="210"/>
        <end position="350"/>
    </location>
</feature>
<dbReference type="InterPro" id="IPR044880">
    <property type="entry name" value="NCX_ion-bd_dom_sf"/>
</dbReference>
<dbReference type="RefSeq" id="WP_084235629.1">
    <property type="nucleotide sequence ID" value="NZ_FWXW01000012.1"/>
</dbReference>
<evidence type="ECO:0000259" key="7">
    <source>
        <dbReference type="Pfam" id="PF01699"/>
    </source>
</evidence>
<dbReference type="InterPro" id="IPR004837">
    <property type="entry name" value="NaCa_Exmemb"/>
</dbReference>
<dbReference type="PANTHER" id="PTHR10846">
    <property type="entry name" value="SODIUM/POTASSIUM/CALCIUM EXCHANGER"/>
    <property type="match status" value="1"/>
</dbReference>
<dbReference type="GO" id="GO:0005262">
    <property type="term" value="F:calcium channel activity"/>
    <property type="evidence" value="ECO:0007669"/>
    <property type="project" value="TreeGrafter"/>
</dbReference>
<evidence type="ECO:0000256" key="4">
    <source>
        <dbReference type="ARBA" id="ARBA00023136"/>
    </source>
</evidence>
<dbReference type="AlphaFoldDB" id="A0A1W2CR60"/>
<comment type="subcellular location">
    <subcellularLocation>
        <location evidence="1">Membrane</location>
        <topology evidence="1">Multi-pass membrane protein</topology>
    </subcellularLocation>
</comment>
<evidence type="ECO:0000313" key="8">
    <source>
        <dbReference type="EMBL" id="SMC87720.1"/>
    </source>
</evidence>
<proteinExistence type="predicted"/>
<dbReference type="EMBL" id="FWXW01000012">
    <property type="protein sequence ID" value="SMC87720.1"/>
    <property type="molecule type" value="Genomic_DNA"/>
</dbReference>
<evidence type="ECO:0000256" key="1">
    <source>
        <dbReference type="ARBA" id="ARBA00004141"/>
    </source>
</evidence>
<feature type="transmembrane region" description="Helical" evidence="6">
    <location>
        <begin position="128"/>
        <end position="144"/>
    </location>
</feature>